<evidence type="ECO:0000313" key="3">
    <source>
        <dbReference type="Proteomes" id="UP000440224"/>
    </source>
</evidence>
<evidence type="ECO:0000313" key="2">
    <source>
        <dbReference type="EMBL" id="MRG96234.1"/>
    </source>
</evidence>
<dbReference type="Pfam" id="PF11964">
    <property type="entry name" value="SpoIIAA-like"/>
    <property type="match status" value="1"/>
</dbReference>
<evidence type="ECO:0008006" key="4">
    <source>
        <dbReference type="Google" id="ProtNLM"/>
    </source>
</evidence>
<accession>A0A6N7Q1V1</accession>
<protein>
    <recommendedName>
        <fullName evidence="4">STAS/SEC14 domain-containing protein</fullName>
    </recommendedName>
</protein>
<dbReference type="EMBL" id="WJIE01000010">
    <property type="protein sequence ID" value="MRG96234.1"/>
    <property type="molecule type" value="Genomic_DNA"/>
</dbReference>
<name>A0A6N7Q1V1_9BACT</name>
<reference evidence="2 3" key="1">
    <citation type="submission" date="2019-10" db="EMBL/GenBank/DDBJ databases">
        <title>A soil myxobacterium in the family Polyangiaceae.</title>
        <authorList>
            <person name="Li Y."/>
            <person name="Wang J."/>
        </authorList>
    </citation>
    <scope>NUCLEOTIDE SEQUENCE [LARGE SCALE GENOMIC DNA]</scope>
    <source>
        <strain evidence="2 3">DSM 14734</strain>
    </source>
</reference>
<proteinExistence type="predicted"/>
<sequence length="160" mass="17558">MRALWSPDMMDIEQKLTLEIGPHHARFFPPDLVRVRWVGTASAEVIDALFQWSDELVGDARYFVIADVTNLDAVGPATRKAAAADTRSIHIAGIAFVGASAYMRALMVLFTKALGLFYGEDKFRAAFFDEEAEALAWVNATRAELGPASQARPRARVTSG</sequence>
<keyword evidence="1" id="KW-0812">Transmembrane</keyword>
<dbReference type="RefSeq" id="WP_153823030.1">
    <property type="nucleotide sequence ID" value="NZ_WJIE01000010.1"/>
</dbReference>
<organism evidence="2 3">
    <name type="scientific">Polyangium spumosum</name>
    <dbReference type="NCBI Taxonomy" id="889282"/>
    <lineage>
        <taxon>Bacteria</taxon>
        <taxon>Pseudomonadati</taxon>
        <taxon>Myxococcota</taxon>
        <taxon>Polyangia</taxon>
        <taxon>Polyangiales</taxon>
        <taxon>Polyangiaceae</taxon>
        <taxon>Polyangium</taxon>
    </lineage>
</organism>
<dbReference type="InterPro" id="IPR021866">
    <property type="entry name" value="SpoIIAA-like"/>
</dbReference>
<feature type="transmembrane region" description="Helical" evidence="1">
    <location>
        <begin position="89"/>
        <end position="110"/>
    </location>
</feature>
<evidence type="ECO:0000256" key="1">
    <source>
        <dbReference type="SAM" id="Phobius"/>
    </source>
</evidence>
<keyword evidence="1" id="KW-1133">Transmembrane helix</keyword>
<dbReference type="Proteomes" id="UP000440224">
    <property type="component" value="Unassembled WGS sequence"/>
</dbReference>
<keyword evidence="1" id="KW-0472">Membrane</keyword>
<dbReference type="OrthoDB" id="5509153at2"/>
<comment type="caution">
    <text evidence="2">The sequence shown here is derived from an EMBL/GenBank/DDBJ whole genome shotgun (WGS) entry which is preliminary data.</text>
</comment>
<dbReference type="AlphaFoldDB" id="A0A6N7Q1V1"/>
<gene>
    <name evidence="2" type="ORF">GF068_30570</name>
</gene>
<keyword evidence="3" id="KW-1185">Reference proteome</keyword>